<dbReference type="InterPro" id="IPR042099">
    <property type="entry name" value="ANL_N_sf"/>
</dbReference>
<dbReference type="GeneID" id="37270894"/>
<keyword evidence="3" id="KW-1133">Transmembrane helix</keyword>
<feature type="transmembrane region" description="Helical" evidence="3">
    <location>
        <begin position="953"/>
        <end position="977"/>
    </location>
</feature>
<dbReference type="PROSITE" id="PS50075">
    <property type="entry name" value="CARRIER"/>
    <property type="match status" value="1"/>
</dbReference>
<keyword evidence="2" id="KW-0511">Multifunctional enzyme</keyword>
<feature type="domain" description="Carrier" evidence="4">
    <location>
        <begin position="571"/>
        <end position="649"/>
    </location>
</feature>
<dbReference type="Pfam" id="PF00501">
    <property type="entry name" value="AMP-binding"/>
    <property type="match status" value="1"/>
</dbReference>
<dbReference type="PANTHER" id="PTHR45527">
    <property type="entry name" value="NONRIBOSOMAL PEPTIDE SYNTHETASE"/>
    <property type="match status" value="1"/>
</dbReference>
<dbReference type="SUPFAM" id="SSF51161">
    <property type="entry name" value="Trimeric LpxA-like enzymes"/>
    <property type="match status" value="3"/>
</dbReference>
<dbReference type="NCBIfam" id="TIGR01733">
    <property type="entry name" value="AA-adenyl-dom"/>
    <property type="match status" value="1"/>
</dbReference>
<keyword evidence="1" id="KW-0436">Ligase</keyword>
<dbReference type="GO" id="GO:0044550">
    <property type="term" value="P:secondary metabolite biosynthetic process"/>
    <property type="evidence" value="ECO:0007669"/>
    <property type="project" value="TreeGrafter"/>
</dbReference>
<evidence type="ECO:0000313" key="5">
    <source>
        <dbReference type="EMBL" id="PWN95246.1"/>
    </source>
</evidence>
<dbReference type="InterPro" id="IPR012728">
    <property type="entry name" value="Pls/PosA_C"/>
</dbReference>
<keyword evidence="3" id="KW-0812">Transmembrane</keyword>
<evidence type="ECO:0000259" key="4">
    <source>
        <dbReference type="PROSITE" id="PS50075"/>
    </source>
</evidence>
<dbReference type="GO" id="GO:0043041">
    <property type="term" value="P:amino acid activation for nonribosomal peptide biosynthetic process"/>
    <property type="evidence" value="ECO:0007669"/>
    <property type="project" value="TreeGrafter"/>
</dbReference>
<sequence>MARPYLLPSPFGAAPSPPAGVRTLPDIFAHRARLQPGATCFSFQADGDVTRAAAQLTYGEALEIVLETSSHLRERLGAAAQAPVVAVWLEKSLELPLAVLTATFAGATWLPFDHDAPAARVTVCMQDAGVSVLICDEEHEARARAAASAAAGSPIEVHTFAQLRASAARTPARTPAPRPSEDATAYIIYTSGTTGTPKGIAIPHSAALRFLLSENAVLGIRADDVVWAGFSPAFDMWVESVWIALAAGAHVVLGSRSQCLDVTSLGGADGVWAQRGVTVVHAVPSLMGILTMDESSASGSELPRCLRLVNLGGEACPPALVARLWRPDLRLWNTYGPTETTVSCTIAELRPHEPVTIGATLPGYTGLLLPIDDGEGTSARRALEPLRPAPGTEGELVIGGPCVGSGYVGRPALTAEKFIVIDGQRCYRTGDRCRLDGQGQLAFLGRIDTQVKHRGFRIELGEIEGQLCSQAGVQAAAVILAGPEGSQRLEGYVVRQQGSSGTAGLREGLKASLPSYMIPEAFFELSKEEMPRLPSGKINAKGLHDISAKRRAQEEAAQAQISAAKSVASQESGNLTLDRILDGLASVFPHCKQVLAQDDIFDDLGGHSLVCAVLVSRLRCHPGLKQLGLADIYECRTAEAIAARFSDVDAASEFDEKTTLSAAAPPRDRPVSALRHALCGTAQLPVILFLFFIVSLEILMPYLLFDFLLSYGVASAIFGAYGVFVVLPPAVALCGVLGKWAFLGHAREGSHRLWGFQYFRWWAADRFTDLVPVKAIAESPLYPTMLRLLGAKIGAHCHLGHMQIGAAADLVSIGDDAVVGSDVVLSVSVVDETGRLVMRPVHIGNGASIGSNSLLEGGSRVEDDGELAPMSMLPSGATVPSGERWCGSPARFERLVADVGHGRASRPSFWRRACLTVAYTLLAALALPALYLAPQIPGLMLYDYVQPRNTTHWAWVAIAGIPVACGYIVLVFVELVAVRWLVRGRQLVPGTYPTASLFYVRKWFTDRVMDASLDILHPVYATLYAVPFLRAVGVQIGHGAEVSTARGINELSVIGDEAFIADAVLMGDSEIRGNKLTLKVTTMEPRSFAGNASLLPAGTTLGTGSLVGVLSLPPAGQPLEAGTSCFGSPAVLMPRRQELSQTYDDKTLFSPTPWLRAQRLFIEGLRIVLPRIVIVYGLGFGVFLFEDLWNRIGWAAVATLPIFYFFLFALPAVGLTILAKWILVGAYRPDAWPLWSLNVWLSEAVTSTFETLAEPLCLSHLVGTPFLPTIFWLLGTNMGKRVFLGAADITEYDLVSIGDYAAVNAHAGPQSHLFQDRVMAMDHVRIGAGATMKPYSIALPGSVVMAGATLGSLSLLMKGETADGGVVWEGIPVRPRVPVRPVKSAAV</sequence>
<protein>
    <submittedName>
        <fullName evidence="5">Non-ribosomal peptide synthetase C-terminal</fullName>
    </submittedName>
</protein>
<dbReference type="EMBL" id="KZ819305">
    <property type="protein sequence ID" value="PWN95246.1"/>
    <property type="molecule type" value="Genomic_DNA"/>
</dbReference>
<dbReference type="SUPFAM" id="SSF56801">
    <property type="entry name" value="Acetyl-CoA synthetase-like"/>
    <property type="match status" value="1"/>
</dbReference>
<evidence type="ECO:0000256" key="2">
    <source>
        <dbReference type="ARBA" id="ARBA00023268"/>
    </source>
</evidence>
<feature type="transmembrane region" description="Helical" evidence="3">
    <location>
        <begin position="1192"/>
        <end position="1218"/>
    </location>
</feature>
<feature type="transmembrane region" description="Helical" evidence="3">
    <location>
        <begin position="913"/>
        <end position="933"/>
    </location>
</feature>
<keyword evidence="3" id="KW-0472">Membrane</keyword>
<evidence type="ECO:0000313" key="6">
    <source>
        <dbReference type="Proteomes" id="UP000245946"/>
    </source>
</evidence>
<dbReference type="SUPFAM" id="SSF47336">
    <property type="entry name" value="ACP-like"/>
    <property type="match status" value="1"/>
</dbReference>
<reference evidence="5 6" key="1">
    <citation type="journal article" date="2018" name="Mol. Biol. Evol.">
        <title>Broad Genomic Sampling Reveals a Smut Pathogenic Ancestry of the Fungal Clade Ustilaginomycotina.</title>
        <authorList>
            <person name="Kijpornyongpan T."/>
            <person name="Mondo S.J."/>
            <person name="Barry K."/>
            <person name="Sandor L."/>
            <person name="Lee J."/>
            <person name="Lipzen A."/>
            <person name="Pangilinan J."/>
            <person name="LaButti K."/>
            <person name="Hainaut M."/>
            <person name="Henrissat B."/>
            <person name="Grigoriev I.V."/>
            <person name="Spatafora J.W."/>
            <person name="Aime M.C."/>
        </authorList>
    </citation>
    <scope>NUCLEOTIDE SEQUENCE [LARGE SCALE GENOMIC DNA]</scope>
    <source>
        <strain evidence="5 6">MCA 4186</strain>
    </source>
</reference>
<dbReference type="Gene3D" id="3.30.300.30">
    <property type="match status" value="1"/>
</dbReference>
<feature type="transmembrane region" description="Helical" evidence="3">
    <location>
        <begin position="1168"/>
        <end position="1186"/>
    </location>
</feature>
<dbReference type="GO" id="GO:0005737">
    <property type="term" value="C:cytoplasm"/>
    <property type="evidence" value="ECO:0007669"/>
    <property type="project" value="TreeGrafter"/>
</dbReference>
<accession>A0A316Z1K7</accession>
<dbReference type="InterPro" id="IPR020845">
    <property type="entry name" value="AMP-binding_CS"/>
</dbReference>
<dbReference type="InterPro" id="IPR036736">
    <property type="entry name" value="ACP-like_sf"/>
</dbReference>
<dbReference type="Gene3D" id="3.40.50.12780">
    <property type="entry name" value="N-terminal domain of ligase-like"/>
    <property type="match status" value="1"/>
</dbReference>
<evidence type="ECO:0000256" key="1">
    <source>
        <dbReference type="ARBA" id="ARBA00022598"/>
    </source>
</evidence>
<dbReference type="STRING" id="58919.A0A316Z1K7"/>
<dbReference type="Pfam" id="PF00550">
    <property type="entry name" value="PP-binding"/>
    <property type="match status" value="1"/>
</dbReference>
<name>A0A316Z1K7_9BASI</name>
<gene>
    <name evidence="5" type="ORF">FA09DRAFT_332179</name>
</gene>
<proteinExistence type="predicted"/>
<dbReference type="InterPro" id="IPR010071">
    <property type="entry name" value="AA_adenyl_dom"/>
</dbReference>
<dbReference type="PANTHER" id="PTHR45527:SF1">
    <property type="entry name" value="FATTY ACID SYNTHASE"/>
    <property type="match status" value="1"/>
</dbReference>
<keyword evidence="6" id="KW-1185">Reference proteome</keyword>
<dbReference type="GO" id="GO:0016874">
    <property type="term" value="F:ligase activity"/>
    <property type="evidence" value="ECO:0007669"/>
    <property type="project" value="UniProtKB-KW"/>
</dbReference>
<dbReference type="Gene3D" id="2.160.10.10">
    <property type="entry name" value="Hexapeptide repeat proteins"/>
    <property type="match status" value="1"/>
</dbReference>
<dbReference type="PROSITE" id="PS00455">
    <property type="entry name" value="AMP_BINDING"/>
    <property type="match status" value="1"/>
</dbReference>
<dbReference type="InterPro" id="IPR011004">
    <property type="entry name" value="Trimer_LpxA-like_sf"/>
</dbReference>
<dbReference type="GO" id="GO:0031177">
    <property type="term" value="F:phosphopantetheine binding"/>
    <property type="evidence" value="ECO:0007669"/>
    <property type="project" value="TreeGrafter"/>
</dbReference>
<dbReference type="InterPro" id="IPR045851">
    <property type="entry name" value="AMP-bd_C_sf"/>
</dbReference>
<feature type="transmembrane region" description="Helical" evidence="3">
    <location>
        <begin position="711"/>
        <end position="737"/>
    </location>
</feature>
<dbReference type="RefSeq" id="XP_025595525.1">
    <property type="nucleotide sequence ID" value="XM_025743350.1"/>
</dbReference>
<evidence type="ECO:0000256" key="3">
    <source>
        <dbReference type="SAM" id="Phobius"/>
    </source>
</evidence>
<organism evidence="5 6">
    <name type="scientific">Tilletiopsis washingtonensis</name>
    <dbReference type="NCBI Taxonomy" id="58919"/>
    <lineage>
        <taxon>Eukaryota</taxon>
        <taxon>Fungi</taxon>
        <taxon>Dikarya</taxon>
        <taxon>Basidiomycota</taxon>
        <taxon>Ustilaginomycotina</taxon>
        <taxon>Exobasidiomycetes</taxon>
        <taxon>Entylomatales</taxon>
        <taxon>Entylomatales incertae sedis</taxon>
        <taxon>Tilletiopsis</taxon>
    </lineage>
</organism>
<dbReference type="InterPro" id="IPR000873">
    <property type="entry name" value="AMP-dep_synth/lig_dom"/>
</dbReference>
<dbReference type="InterPro" id="IPR009081">
    <property type="entry name" value="PP-bd_ACP"/>
</dbReference>
<dbReference type="Gene3D" id="1.10.1200.10">
    <property type="entry name" value="ACP-like"/>
    <property type="match status" value="1"/>
</dbReference>
<dbReference type="CDD" id="cd05930">
    <property type="entry name" value="A_NRPS"/>
    <property type="match status" value="1"/>
</dbReference>
<dbReference type="OrthoDB" id="416786at2759"/>
<dbReference type="Proteomes" id="UP000245946">
    <property type="component" value="Unassembled WGS sequence"/>
</dbReference>
<dbReference type="NCBIfam" id="TIGR02353">
    <property type="entry name" value="NRPS_term_dom"/>
    <property type="match status" value="1"/>
</dbReference>